<organism evidence="2 3">
    <name type="scientific">Aedes albopictus</name>
    <name type="common">Asian tiger mosquito</name>
    <name type="synonym">Stegomyia albopicta</name>
    <dbReference type="NCBI Taxonomy" id="7160"/>
    <lineage>
        <taxon>Eukaryota</taxon>
        <taxon>Metazoa</taxon>
        <taxon>Ecdysozoa</taxon>
        <taxon>Arthropoda</taxon>
        <taxon>Hexapoda</taxon>
        <taxon>Insecta</taxon>
        <taxon>Pterygota</taxon>
        <taxon>Neoptera</taxon>
        <taxon>Endopterygota</taxon>
        <taxon>Diptera</taxon>
        <taxon>Nematocera</taxon>
        <taxon>Culicoidea</taxon>
        <taxon>Culicidae</taxon>
        <taxon>Culicinae</taxon>
        <taxon>Aedini</taxon>
        <taxon>Aedes</taxon>
        <taxon>Stegomyia</taxon>
    </lineage>
</organism>
<reference evidence="2" key="2">
    <citation type="submission" date="2025-05" db="UniProtKB">
        <authorList>
            <consortium name="EnsemblMetazoa"/>
        </authorList>
    </citation>
    <scope>IDENTIFICATION</scope>
    <source>
        <strain evidence="2">Foshan</strain>
    </source>
</reference>
<dbReference type="RefSeq" id="XP_062699631.1">
    <property type="nucleotide sequence ID" value="XM_062843647.1"/>
</dbReference>
<evidence type="ECO:0000313" key="2">
    <source>
        <dbReference type="EnsemblMetazoa" id="AALFPA23_019989.P29433"/>
    </source>
</evidence>
<dbReference type="CDD" id="cd14733">
    <property type="entry name" value="BACK"/>
    <property type="match status" value="1"/>
</dbReference>
<dbReference type="SMART" id="SM00875">
    <property type="entry name" value="BACK"/>
    <property type="match status" value="1"/>
</dbReference>
<reference evidence="3" key="1">
    <citation type="journal article" date="2015" name="Proc. Natl. Acad. Sci. U.S.A.">
        <title>Genome sequence of the Asian Tiger mosquito, Aedes albopictus, reveals insights into its biology, genetics, and evolution.</title>
        <authorList>
            <person name="Chen X.G."/>
            <person name="Jiang X."/>
            <person name="Gu J."/>
            <person name="Xu M."/>
            <person name="Wu Y."/>
            <person name="Deng Y."/>
            <person name="Zhang C."/>
            <person name="Bonizzoni M."/>
            <person name="Dermauw W."/>
            <person name="Vontas J."/>
            <person name="Armbruster P."/>
            <person name="Huang X."/>
            <person name="Yang Y."/>
            <person name="Zhang H."/>
            <person name="He W."/>
            <person name="Peng H."/>
            <person name="Liu Y."/>
            <person name="Wu K."/>
            <person name="Chen J."/>
            <person name="Lirakis M."/>
            <person name="Topalis P."/>
            <person name="Van Leeuwen T."/>
            <person name="Hall A.B."/>
            <person name="Jiang X."/>
            <person name="Thorpe C."/>
            <person name="Mueller R.L."/>
            <person name="Sun C."/>
            <person name="Waterhouse R.M."/>
            <person name="Yan G."/>
            <person name="Tu Z.J."/>
            <person name="Fang X."/>
            <person name="James A.A."/>
        </authorList>
    </citation>
    <scope>NUCLEOTIDE SEQUENCE [LARGE SCALE GENOMIC DNA]</scope>
    <source>
        <strain evidence="3">Foshan</strain>
    </source>
</reference>
<protein>
    <recommendedName>
        <fullName evidence="1">BTB domain-containing protein</fullName>
    </recommendedName>
</protein>
<dbReference type="Gene3D" id="3.30.710.10">
    <property type="entry name" value="Potassium Channel Kv1.1, Chain A"/>
    <property type="match status" value="1"/>
</dbReference>
<dbReference type="PROSITE" id="PS50097">
    <property type="entry name" value="BTB"/>
    <property type="match status" value="1"/>
</dbReference>
<dbReference type="EnsemblMetazoa" id="AALFPA23_019989.R29433">
    <property type="protein sequence ID" value="AALFPA23_019989.P29433"/>
    <property type="gene ID" value="AALFPA23_019989"/>
</dbReference>
<dbReference type="Pfam" id="PF07707">
    <property type="entry name" value="BACK"/>
    <property type="match status" value="1"/>
</dbReference>
<dbReference type="Proteomes" id="UP000069940">
    <property type="component" value="Unassembled WGS sequence"/>
</dbReference>
<dbReference type="Gene3D" id="1.25.40.420">
    <property type="match status" value="1"/>
</dbReference>
<evidence type="ECO:0000259" key="1">
    <source>
        <dbReference type="PROSITE" id="PS50097"/>
    </source>
</evidence>
<dbReference type="CDD" id="cd18186">
    <property type="entry name" value="BTB_POZ_ZBTB_KLHL-like"/>
    <property type="match status" value="1"/>
</dbReference>
<sequence length="412" mass="48412">MDAWLINHSNLRYQPPARLSLSSLLDRKPKNEMSDRKEVPSLLQLGYDPNHTEHWDEIEFDEKINHLGLIDQRLKNFRKPDIQIRIGDTIFECHALLLRCYSEMFDELDNERVVQLPEEKVSPQAFQIIYDWMLSSKADIQREHFVEVFVAAEYLRIKHLTDQCWISMDSTEALMEDRAFLLYIEAARHQQAILKNMLLKRICAFFLPLVATSEFTQMPLDDLSMLLKSSYIGVFSETDVFYAACVWLREDWDNRQDSVSDVMHLVRFGLIRPSLLAQLNSFDADERIHDILRNETTKYLVAQALNYAFSSNSFSELPEHHRRTKRLEMQKPVDRTWLKDPYCSEEDGELGALPFTEDDYGYEAFLERLAYLNRARDYWKRLKKVEISAETLLASSWSHSGSPSYEPDEMSK</sequence>
<keyword evidence="3" id="KW-1185">Reference proteome</keyword>
<accession>A0ABM1ZMR2</accession>
<dbReference type="PANTHER" id="PTHR22667">
    <property type="entry name" value="AT01380P-RELATED"/>
    <property type="match status" value="1"/>
</dbReference>
<feature type="domain" description="BTB" evidence="1">
    <location>
        <begin position="80"/>
        <end position="142"/>
    </location>
</feature>
<dbReference type="Pfam" id="PF00651">
    <property type="entry name" value="BTB"/>
    <property type="match status" value="1"/>
</dbReference>
<dbReference type="PANTHER" id="PTHR22667:SF0">
    <property type="entry name" value="AT01380P-RELATED"/>
    <property type="match status" value="1"/>
</dbReference>
<name>A0ABM1ZMR2_AEDAL</name>
<dbReference type="SMART" id="SM00225">
    <property type="entry name" value="BTB"/>
    <property type="match status" value="1"/>
</dbReference>
<dbReference type="InterPro" id="IPR011333">
    <property type="entry name" value="SKP1/BTB/POZ_sf"/>
</dbReference>
<proteinExistence type="predicted"/>
<dbReference type="SUPFAM" id="SSF54695">
    <property type="entry name" value="POZ domain"/>
    <property type="match status" value="1"/>
</dbReference>
<dbReference type="InterPro" id="IPR011705">
    <property type="entry name" value="BACK"/>
</dbReference>
<evidence type="ECO:0000313" key="3">
    <source>
        <dbReference type="Proteomes" id="UP000069940"/>
    </source>
</evidence>
<dbReference type="GeneID" id="109404608"/>
<dbReference type="InterPro" id="IPR000210">
    <property type="entry name" value="BTB/POZ_dom"/>
</dbReference>